<evidence type="ECO:0000256" key="3">
    <source>
        <dbReference type="ARBA" id="ARBA00022833"/>
    </source>
</evidence>
<keyword evidence="8" id="KW-1185">Reference proteome</keyword>
<dbReference type="InterPro" id="IPR047153">
    <property type="entry name" value="TRIM45/56/19-like"/>
</dbReference>
<feature type="domain" description="B box-type" evidence="6">
    <location>
        <begin position="183"/>
        <end position="228"/>
    </location>
</feature>
<proteinExistence type="predicted"/>
<gene>
    <name evidence="7" type="ORF">EVOR1521_LOCUS10526</name>
</gene>
<dbReference type="PANTHER" id="PTHR25462:SF296">
    <property type="entry name" value="MEIOTIC P26, ISOFORM F"/>
    <property type="match status" value="1"/>
</dbReference>
<evidence type="ECO:0000256" key="1">
    <source>
        <dbReference type="ARBA" id="ARBA00022723"/>
    </source>
</evidence>
<accession>A0AA36IB09</accession>
<dbReference type="SUPFAM" id="SSF57845">
    <property type="entry name" value="B-box zinc-binding domain"/>
    <property type="match status" value="1"/>
</dbReference>
<dbReference type="SMART" id="SM00336">
    <property type="entry name" value="BBOX"/>
    <property type="match status" value="2"/>
</dbReference>
<keyword evidence="2 4" id="KW-0863">Zinc-finger</keyword>
<evidence type="ECO:0000256" key="4">
    <source>
        <dbReference type="PROSITE-ProRule" id="PRU00024"/>
    </source>
</evidence>
<dbReference type="Pfam" id="PF00643">
    <property type="entry name" value="zf-B_box"/>
    <property type="match status" value="1"/>
</dbReference>
<dbReference type="CDD" id="cd19756">
    <property type="entry name" value="Bbox2"/>
    <property type="match status" value="1"/>
</dbReference>
<dbReference type="InterPro" id="IPR017907">
    <property type="entry name" value="Znf_RING_CS"/>
</dbReference>
<dbReference type="Pfam" id="PF22586">
    <property type="entry name" value="ANCHR-like_BBOX"/>
    <property type="match status" value="1"/>
</dbReference>
<keyword evidence="3" id="KW-0862">Zinc</keyword>
<protein>
    <recommendedName>
        <fullName evidence="6">B box-type domain-containing protein</fullName>
    </recommendedName>
</protein>
<feature type="compositionally biased region" description="Basic and acidic residues" evidence="5">
    <location>
        <begin position="472"/>
        <end position="481"/>
    </location>
</feature>
<evidence type="ECO:0000313" key="7">
    <source>
        <dbReference type="EMBL" id="CAJ1383395.1"/>
    </source>
</evidence>
<evidence type="ECO:0000256" key="5">
    <source>
        <dbReference type="SAM" id="MobiDB-lite"/>
    </source>
</evidence>
<dbReference type="InterPro" id="IPR000315">
    <property type="entry name" value="Znf_B-box"/>
</dbReference>
<sequence length="508" mass="55439">MQPLCMQVEAMSPPSSPSQSPVRQRCARCGLSLDNASLLLVCEHNLCLHCAAQSLEACETSGDKRHVAQCKVCGAVTEVDLAAATYLDSISPKRAPCSEGSTQLAAASALGSPALRTASYASNSSLTVPCSAEAQPLASISGTPFVPSEQKRAADRERPREFLWNRAMSSSELTSPMCSDVQKASERCGQCEEKAEVSCEQCEEVFCQSCAQSIHRWGRMARHRIKMLAMPTDQSLLATSQRNSPKRPAALPTHKLQPLGRTFHACPQHPQEPLNYFCDQCQSDCICAECCLHGAHQGHTVQCALKAAELLPRKVDDLAAALHTRQRSVNAQGNRILERRMEVAQALSDGRQALQAAIETASASLQKEEGRLLQEAEQSISMSLMPDREEVEGKLAETHRRLSASLHSGDAVRALTWFRVLKEALAEPPADAGQEVSKHLWALQGYFSEKCANLQKVAERLQSLHPELACEEKQGRLESDPSSRFQAMPPLRTPGVRTRATPGTRSPR</sequence>
<dbReference type="GO" id="GO:0008270">
    <property type="term" value="F:zinc ion binding"/>
    <property type="evidence" value="ECO:0007669"/>
    <property type="project" value="UniProtKB-KW"/>
</dbReference>
<evidence type="ECO:0000259" key="6">
    <source>
        <dbReference type="PROSITE" id="PS50119"/>
    </source>
</evidence>
<comment type="caution">
    <text evidence="7">The sequence shown here is derived from an EMBL/GenBank/DDBJ whole genome shotgun (WGS) entry which is preliminary data.</text>
</comment>
<reference evidence="7" key="1">
    <citation type="submission" date="2023-08" db="EMBL/GenBank/DDBJ databases">
        <authorList>
            <person name="Chen Y."/>
            <person name="Shah S."/>
            <person name="Dougan E. K."/>
            <person name="Thang M."/>
            <person name="Chan C."/>
        </authorList>
    </citation>
    <scope>NUCLEOTIDE SEQUENCE</scope>
</reference>
<dbReference type="EMBL" id="CAUJNA010001013">
    <property type="protein sequence ID" value="CAJ1383395.1"/>
    <property type="molecule type" value="Genomic_DNA"/>
</dbReference>
<evidence type="ECO:0000256" key="2">
    <source>
        <dbReference type="ARBA" id="ARBA00022771"/>
    </source>
</evidence>
<dbReference type="PROSITE" id="PS50119">
    <property type="entry name" value="ZF_BBOX"/>
    <property type="match status" value="1"/>
</dbReference>
<feature type="region of interest" description="Disordered" evidence="5">
    <location>
        <begin position="472"/>
        <end position="508"/>
    </location>
</feature>
<dbReference type="PROSITE" id="PS00518">
    <property type="entry name" value="ZF_RING_1"/>
    <property type="match status" value="1"/>
</dbReference>
<organism evidence="7 8">
    <name type="scientific">Effrenium voratum</name>
    <dbReference type="NCBI Taxonomy" id="2562239"/>
    <lineage>
        <taxon>Eukaryota</taxon>
        <taxon>Sar</taxon>
        <taxon>Alveolata</taxon>
        <taxon>Dinophyceae</taxon>
        <taxon>Suessiales</taxon>
        <taxon>Symbiodiniaceae</taxon>
        <taxon>Effrenium</taxon>
    </lineage>
</organism>
<keyword evidence="1" id="KW-0479">Metal-binding</keyword>
<dbReference type="Gene3D" id="3.30.160.60">
    <property type="entry name" value="Classic Zinc Finger"/>
    <property type="match status" value="1"/>
</dbReference>
<name>A0AA36IB09_9DINO</name>
<dbReference type="PANTHER" id="PTHR25462">
    <property type="entry name" value="BONUS, ISOFORM C-RELATED"/>
    <property type="match status" value="1"/>
</dbReference>
<dbReference type="Proteomes" id="UP001178507">
    <property type="component" value="Unassembled WGS sequence"/>
</dbReference>
<evidence type="ECO:0000313" key="8">
    <source>
        <dbReference type="Proteomes" id="UP001178507"/>
    </source>
</evidence>
<dbReference type="AlphaFoldDB" id="A0AA36IB09"/>